<feature type="domain" description="NB-ARC" evidence="6">
    <location>
        <begin position="202"/>
        <end position="375"/>
    </location>
</feature>
<dbReference type="Proteomes" id="UP000006729">
    <property type="component" value="Chromosome 15"/>
</dbReference>
<feature type="domain" description="R13L1/DRL21-like LRR repeat region" evidence="9">
    <location>
        <begin position="722"/>
        <end position="842"/>
    </location>
</feature>
<evidence type="ECO:0000259" key="9">
    <source>
        <dbReference type="Pfam" id="PF25019"/>
    </source>
</evidence>
<dbReference type="Pfam" id="PF25019">
    <property type="entry name" value="LRR_R13L1-DRL21"/>
    <property type="match status" value="1"/>
</dbReference>
<evidence type="ECO:0000256" key="5">
    <source>
        <dbReference type="ARBA" id="ARBA00022840"/>
    </source>
</evidence>
<evidence type="ECO:0000259" key="6">
    <source>
        <dbReference type="Pfam" id="PF00931"/>
    </source>
</evidence>
<dbReference type="FunFam" id="3.40.50.300:FF:001091">
    <property type="entry name" value="Probable disease resistance protein At1g61300"/>
    <property type="match status" value="1"/>
</dbReference>
<protein>
    <recommendedName>
        <fullName evidence="12">Disease resistance protein RGA3</fullName>
    </recommendedName>
</protein>
<dbReference type="Pfam" id="PF23559">
    <property type="entry name" value="WHD_DRP"/>
    <property type="match status" value="1"/>
</dbReference>
<dbReference type="InterPro" id="IPR002182">
    <property type="entry name" value="NB-ARC"/>
</dbReference>
<keyword evidence="1" id="KW-0433">Leucine-rich repeat</keyword>
<dbReference type="InterPro" id="IPR036388">
    <property type="entry name" value="WH-like_DNA-bd_sf"/>
</dbReference>
<accession>A0A2K1XLW0</accession>
<evidence type="ECO:0000256" key="3">
    <source>
        <dbReference type="ARBA" id="ARBA00022741"/>
    </source>
</evidence>
<evidence type="ECO:0000256" key="1">
    <source>
        <dbReference type="ARBA" id="ARBA00022614"/>
    </source>
</evidence>
<dbReference type="InterPro" id="IPR038005">
    <property type="entry name" value="RX-like_CC"/>
</dbReference>
<dbReference type="GO" id="GO:0098542">
    <property type="term" value="P:defense response to other organism"/>
    <property type="evidence" value="ECO:0000318"/>
    <property type="project" value="GO_Central"/>
</dbReference>
<dbReference type="InterPro" id="IPR058922">
    <property type="entry name" value="WHD_DRP"/>
</dbReference>
<dbReference type="Gene3D" id="1.10.10.10">
    <property type="entry name" value="Winged helix-like DNA-binding domain superfamily/Winged helix DNA-binding domain"/>
    <property type="match status" value="1"/>
</dbReference>
<sequence length="987" mass="112712">MADALVSTILEQIITIARHQVEHEVKLVVGVEKEIEHLKNNFQAIRDVLEDAERKQLKDAAVKHWLNDLKDVSYDMDDVLDEWSTAVLKWEMEEAENALAPKSVVFSFLRSCCFCFRRAEQAENALAPKSVVSSFLCSFCCSFRRVARRHDIAHKIIEVGQKLEDIAKRKAMFGFELHKAIEKEPDRQTTSFVDVSRVHGREDEKKNVISKLLCDSSQEGRKVQVISIVGMGGLGKTTLAQLAYNADEIKTYFEKRIWVCVSHPFDENTVAKAIIEDLSGAAPNLVELEPLCKRISESIEGKKFLLVLDDVWEDNPRKWEPLKESLKCGAPGSRILVTTRKDTVAKMMESDYSLLLGKLTDEECWSVFSQVAFYGRSQDACEMFTEIGRQIVYRCKGLPLAAKTLGGLMQSKTTTEDWDNILSNELWEIEEVEKGIFPPLLLSYYDLPVAIRSCFTYCAMFPKDHVMERGKLIKMWMAQGYLKASPSKEMELVGKGYFEILATRAFFQDFQETDEDSIKFKMHDIVHDFAQFLMKDECFTVETDVLKRQKTESFYERARHAIMTVSNWARFPQSIYNARKLRSLLIRSFNDTAISNPLLELLRKLTYLRLFDLSASQIEEIPSDVGKLLHLRYLDFSYCKWLKELPETICDLYNLQSLDLTWCVAVKKLPQKMRKLIRLRHLEIFGSGVAFLPRGIEELTSLRTLTNFIVSGGGGQSGAANLGELGNLSHLRGTLWIEKLLNVRDVNEAVKAEIKKKKYLIGLYLLFNRDETDLRVDENALVEALQPPSNLQVLCISEFRGTLLPKWIMSLTKLRGLDISHCGSFEVLPPFGRLPYLEKLKIGVKTRKLDVGFLGLGPVNNGSEGISKKGENGEMAPVSAFPKLKELFIWKMEELEGWDGIGMGLGEKDTRTAIMPQLRELEVKGCPKLKALPDYVLTAPLVELRMNECPLLSERYEEEKGEDWHKISHISEIEINYQRSKRPPRKS</sequence>
<dbReference type="Pfam" id="PF18052">
    <property type="entry name" value="Rx_N"/>
    <property type="match status" value="1"/>
</dbReference>
<dbReference type="Pfam" id="PF00931">
    <property type="entry name" value="NB-ARC"/>
    <property type="match status" value="1"/>
</dbReference>
<reference evidence="10 11" key="1">
    <citation type="journal article" date="2006" name="Science">
        <title>The genome of black cottonwood, Populus trichocarpa (Torr. &amp; Gray).</title>
        <authorList>
            <person name="Tuskan G.A."/>
            <person name="Difazio S."/>
            <person name="Jansson S."/>
            <person name="Bohlmann J."/>
            <person name="Grigoriev I."/>
            <person name="Hellsten U."/>
            <person name="Putnam N."/>
            <person name="Ralph S."/>
            <person name="Rombauts S."/>
            <person name="Salamov A."/>
            <person name="Schein J."/>
            <person name="Sterck L."/>
            <person name="Aerts A."/>
            <person name="Bhalerao R.R."/>
            <person name="Bhalerao R.P."/>
            <person name="Blaudez D."/>
            <person name="Boerjan W."/>
            <person name="Brun A."/>
            <person name="Brunner A."/>
            <person name="Busov V."/>
            <person name="Campbell M."/>
            <person name="Carlson J."/>
            <person name="Chalot M."/>
            <person name="Chapman J."/>
            <person name="Chen G.L."/>
            <person name="Cooper D."/>
            <person name="Coutinho P.M."/>
            <person name="Couturier J."/>
            <person name="Covert S."/>
            <person name="Cronk Q."/>
            <person name="Cunningham R."/>
            <person name="Davis J."/>
            <person name="Degroeve S."/>
            <person name="Dejardin A."/>
            <person name="Depamphilis C."/>
            <person name="Detter J."/>
            <person name="Dirks B."/>
            <person name="Dubchak I."/>
            <person name="Duplessis S."/>
            <person name="Ehlting J."/>
            <person name="Ellis B."/>
            <person name="Gendler K."/>
            <person name="Goodstein D."/>
            <person name="Gribskov M."/>
            <person name="Grimwood J."/>
            <person name="Groover A."/>
            <person name="Gunter L."/>
            <person name="Hamberger B."/>
            <person name="Heinze B."/>
            <person name="Helariutta Y."/>
            <person name="Henrissat B."/>
            <person name="Holligan D."/>
            <person name="Holt R."/>
            <person name="Huang W."/>
            <person name="Islam-Faridi N."/>
            <person name="Jones S."/>
            <person name="Jones-Rhoades M."/>
            <person name="Jorgensen R."/>
            <person name="Joshi C."/>
            <person name="Kangasjarvi J."/>
            <person name="Karlsson J."/>
            <person name="Kelleher C."/>
            <person name="Kirkpatrick R."/>
            <person name="Kirst M."/>
            <person name="Kohler A."/>
            <person name="Kalluri U."/>
            <person name="Larimer F."/>
            <person name="Leebens-Mack J."/>
            <person name="Leple J.C."/>
            <person name="Locascio P."/>
            <person name="Lou Y."/>
            <person name="Lucas S."/>
            <person name="Martin F."/>
            <person name="Montanini B."/>
            <person name="Napoli C."/>
            <person name="Nelson D.R."/>
            <person name="Nelson C."/>
            <person name="Nieminen K."/>
            <person name="Nilsson O."/>
            <person name="Pereda V."/>
            <person name="Peter G."/>
            <person name="Philippe R."/>
            <person name="Pilate G."/>
            <person name="Poliakov A."/>
            <person name="Razumovskaya J."/>
            <person name="Richardson P."/>
            <person name="Rinaldi C."/>
            <person name="Ritland K."/>
            <person name="Rouze P."/>
            <person name="Ryaboy D."/>
            <person name="Schmutz J."/>
            <person name="Schrader J."/>
            <person name="Segerman B."/>
            <person name="Shin H."/>
            <person name="Siddiqui A."/>
            <person name="Sterky F."/>
            <person name="Terry A."/>
            <person name="Tsai C.J."/>
            <person name="Uberbacher E."/>
            <person name="Unneberg P."/>
            <person name="Vahala J."/>
            <person name="Wall K."/>
            <person name="Wessler S."/>
            <person name="Yang G."/>
            <person name="Yin T."/>
            <person name="Douglas C."/>
            <person name="Marra M."/>
            <person name="Sandberg G."/>
            <person name="Van de Peer Y."/>
            <person name="Rokhsar D."/>
        </authorList>
    </citation>
    <scope>NUCLEOTIDE SEQUENCE [LARGE SCALE GENOMIC DNA]</scope>
    <source>
        <strain evidence="11">cv. Nisqually</strain>
    </source>
</reference>
<feature type="domain" description="Disease resistance protein winged helix" evidence="8">
    <location>
        <begin position="460"/>
        <end position="530"/>
    </location>
</feature>
<dbReference type="InterPro" id="IPR041118">
    <property type="entry name" value="Rx_N"/>
</dbReference>
<dbReference type="AlphaFoldDB" id="A0A2K1XLW0"/>
<gene>
    <name evidence="10" type="ORF">POPTR_015G121800</name>
</gene>
<evidence type="ECO:0000256" key="4">
    <source>
        <dbReference type="ARBA" id="ARBA00022821"/>
    </source>
</evidence>
<evidence type="ECO:0000313" key="10">
    <source>
        <dbReference type="EMBL" id="PNT01771.1"/>
    </source>
</evidence>
<organism evidence="10 11">
    <name type="scientific">Populus trichocarpa</name>
    <name type="common">Western balsam poplar</name>
    <name type="synonym">Populus balsamifera subsp. trichocarpa</name>
    <dbReference type="NCBI Taxonomy" id="3694"/>
    <lineage>
        <taxon>Eukaryota</taxon>
        <taxon>Viridiplantae</taxon>
        <taxon>Streptophyta</taxon>
        <taxon>Embryophyta</taxon>
        <taxon>Tracheophyta</taxon>
        <taxon>Spermatophyta</taxon>
        <taxon>Magnoliopsida</taxon>
        <taxon>eudicotyledons</taxon>
        <taxon>Gunneridae</taxon>
        <taxon>Pentapetalae</taxon>
        <taxon>rosids</taxon>
        <taxon>fabids</taxon>
        <taxon>Malpighiales</taxon>
        <taxon>Salicaceae</taxon>
        <taxon>Saliceae</taxon>
        <taxon>Populus</taxon>
    </lineage>
</organism>
<dbReference type="Gene3D" id="1.20.5.4130">
    <property type="match status" value="1"/>
</dbReference>
<dbReference type="EMBL" id="CM009304">
    <property type="protein sequence ID" value="PNT01771.1"/>
    <property type="molecule type" value="Genomic_DNA"/>
</dbReference>
<evidence type="ECO:0000259" key="7">
    <source>
        <dbReference type="Pfam" id="PF18052"/>
    </source>
</evidence>
<dbReference type="FunFam" id="1.10.10.10:FF:000322">
    <property type="entry name" value="Probable disease resistance protein At1g63360"/>
    <property type="match status" value="1"/>
</dbReference>
<dbReference type="SUPFAM" id="SSF52058">
    <property type="entry name" value="L domain-like"/>
    <property type="match status" value="1"/>
</dbReference>
<dbReference type="GO" id="GO:0005524">
    <property type="term" value="F:ATP binding"/>
    <property type="evidence" value="ECO:0007669"/>
    <property type="project" value="UniProtKB-KW"/>
</dbReference>
<evidence type="ECO:0000256" key="2">
    <source>
        <dbReference type="ARBA" id="ARBA00022737"/>
    </source>
</evidence>
<dbReference type="InterPro" id="IPR032675">
    <property type="entry name" value="LRR_dom_sf"/>
</dbReference>
<dbReference type="GO" id="GO:0043531">
    <property type="term" value="F:ADP binding"/>
    <property type="evidence" value="ECO:0007669"/>
    <property type="project" value="InterPro"/>
</dbReference>
<dbReference type="CDD" id="cd14798">
    <property type="entry name" value="RX-CC_like"/>
    <property type="match status" value="1"/>
</dbReference>
<dbReference type="Gene3D" id="3.40.50.300">
    <property type="entry name" value="P-loop containing nucleotide triphosphate hydrolases"/>
    <property type="match status" value="1"/>
</dbReference>
<dbReference type="InterPro" id="IPR056789">
    <property type="entry name" value="LRR_R13L1-DRL21"/>
</dbReference>
<keyword evidence="5" id="KW-0067">ATP-binding</keyword>
<keyword evidence="2" id="KW-0677">Repeat</keyword>
<dbReference type="Gene3D" id="3.80.10.10">
    <property type="entry name" value="Ribonuclease Inhibitor"/>
    <property type="match status" value="1"/>
</dbReference>
<evidence type="ECO:0000313" key="11">
    <source>
        <dbReference type="Proteomes" id="UP000006729"/>
    </source>
</evidence>
<dbReference type="InParanoid" id="A0A2K1XLW0"/>
<keyword evidence="3" id="KW-0547">Nucleotide-binding</keyword>
<evidence type="ECO:0008006" key="12">
    <source>
        <dbReference type="Google" id="ProtNLM"/>
    </source>
</evidence>
<dbReference type="PANTHER" id="PTHR36766:SF45">
    <property type="entry name" value="NB-ARC DOMAIN-CONTAINING PROTEIN"/>
    <property type="match status" value="1"/>
</dbReference>
<evidence type="ECO:0000259" key="8">
    <source>
        <dbReference type="Pfam" id="PF23559"/>
    </source>
</evidence>
<dbReference type="InterPro" id="IPR042197">
    <property type="entry name" value="Apaf_helical"/>
</dbReference>
<proteinExistence type="predicted"/>
<keyword evidence="11" id="KW-1185">Reference proteome</keyword>
<keyword evidence="4" id="KW-0611">Plant defense</keyword>
<dbReference type="PANTHER" id="PTHR36766">
    <property type="entry name" value="PLANT BROAD-SPECTRUM MILDEW RESISTANCE PROTEIN RPW8"/>
    <property type="match status" value="1"/>
</dbReference>
<dbReference type="SUPFAM" id="SSF52540">
    <property type="entry name" value="P-loop containing nucleoside triphosphate hydrolases"/>
    <property type="match status" value="1"/>
</dbReference>
<name>A0A2K1XLW0_POPTR</name>
<dbReference type="InterPro" id="IPR027417">
    <property type="entry name" value="P-loop_NTPase"/>
</dbReference>
<feature type="domain" description="Disease resistance N-terminal" evidence="7">
    <location>
        <begin position="6"/>
        <end position="92"/>
    </location>
</feature>
<dbReference type="PRINTS" id="PR00364">
    <property type="entry name" value="DISEASERSIST"/>
</dbReference>
<dbReference type="Gene3D" id="1.10.8.430">
    <property type="entry name" value="Helical domain of apoptotic protease-activating factors"/>
    <property type="match status" value="1"/>
</dbReference>